<dbReference type="CDD" id="cd17300">
    <property type="entry name" value="PIPKc_PIKfyve"/>
    <property type="match status" value="1"/>
</dbReference>
<sequence length="1471" mass="168749">MNLYQFPPIEDDERSSKKFIRKLFRQSSVPTAETTDPVKTENDEDKSPDMASALKSAFIDRLKTLQHRSKSSGKDNQLKKYWMPDNSCKECYECGDKFSTFRRRHHCRICGQVFCSRCCNEQIAGFIIGRNDFVRACTHCYKKTNHILQTHPKFSAEIDLKERPDNCISSESSSTFDDRDLDDCDAKIDREDSGPCCERKDSLITDCSAITLDESNEYDMILPVTDFLDNGKSDKDDVDSRIFQLQKEYKTHIEILTKHLLNSHGLNQKWSPTVIGLAKIVVDSVLACTTVMDIRTYIKIKKVTAGDFEKSHVIRGLCFSKNVRHKMMKSSIKNARLLLLRTSIEYQRVENKYSSLEPQLLQENDFLKNCAARIASLKPDVVFVENTVASIALQYLLKDNITVITNVKKSVMDRLSQMFHIPIITTVDGLINSDQVGLCSNFTIKSFSTTDGKVKNLAILESEKEENCYVSVVLRGDSLQELNQVKQVLNFVIYAIQNSKLECYVLANGILSNTFKQPENSSAFLQKISYKNLENDKTNDCSRLKTSDTSSPIKRSKSPIRQQEAIEIKDGSDPLSNYQESQNEDIFNAYDKLQLLESKENAFKRALSDVVLSVSPYTLIYVPYLETKAGKNSILRQYFTDVAYHSKLLEGNESERRKSKGLRSISSEPTQQKESIHHINDYHPFISLSMTTSLTDRKVESMIADFRARGAYLKPISFDNCSECNDSQAEEVTKILDCLDVKHHQRLVVSLTVSIVENETSKTCKGPFVDTIKFYSQGDISLGKYLEKYWFNTQSRCSTEGCDKSSLKHVRRYLYHNSSLQVTIQTMNSSNDSVPAGCISSQSKCTECGIKSDLSPVSFFDWHYSFGKYLQLRMSSKYVSWFDSKWDKCDHIKKDHLFYKENKMVQFRFDKLEQKEIYLPPIVVSTLPFLSYLRNELNNLKALTTSVSNQFKESTSPGSANNMSNLHEELREINTKVNELDEILNQNNKIDQHDNILRSIHIQILALKNIVQNLPCKWNKWLRQIQRNSDDSPKGSCEEGSYDKTPLIKVSSITSETNLEETLTSAKRQFSGVSDEYPVSLVAYALSSKEYEINLKELSENDSNKPQRNQTNLKTKESMTEELTNSYESQSSKLNSADNKKSVEVSTHKDTEASVRYNPNIQTDSFEDELLKLHSQTSVENDKSAKKKLANPHIELQFPDGRCKIYFAYQFYNLRSLIFPSGESRYLQSLSQCVKFKPQGGKSGVDFYKTRDERFIIKSISNEVTSFLQFTTAYIQYITDSIFNKTPTAFAKIFGVYCVTIGNKKYEYLVIENLFYKQDVQSIYDLKGSLRNRLVDTEGKQSMDTVLLDENLLKQMNENPLYVRSHSKSILMRAIRRDTKFLCSQSIMDYSLIVGVDEKEKKLVVGIIDYIRVYTWDKALESVVKVTYSHLEGKGKTPTIMPPDVYKGRFNSAMDRYFVEVPDMWTNFEKF</sequence>
<dbReference type="InterPro" id="IPR002423">
    <property type="entry name" value="Cpn60/GroEL/TCP-1"/>
</dbReference>
<dbReference type="SUPFAM" id="SSF52029">
    <property type="entry name" value="GroEL apical domain-like"/>
    <property type="match status" value="1"/>
</dbReference>
<dbReference type="Gene3D" id="3.30.810.10">
    <property type="entry name" value="2-Layer Sandwich"/>
    <property type="match status" value="1"/>
</dbReference>
<feature type="compositionally biased region" description="Polar residues" evidence="11">
    <location>
        <begin position="664"/>
        <end position="673"/>
    </location>
</feature>
<evidence type="ECO:0000313" key="15">
    <source>
        <dbReference type="Proteomes" id="UP000549394"/>
    </source>
</evidence>
<proteinExistence type="predicted"/>
<dbReference type="SUPFAM" id="SSF57903">
    <property type="entry name" value="FYVE/PHD zinc finger"/>
    <property type="match status" value="1"/>
</dbReference>
<gene>
    <name evidence="14" type="ORF">DGYR_LOCUS10358</name>
</gene>
<dbReference type="PROSITE" id="PS50178">
    <property type="entry name" value="ZF_FYVE"/>
    <property type="match status" value="1"/>
</dbReference>
<protein>
    <recommendedName>
        <fullName evidence="1">1-phosphatidylinositol-3-phosphate 5-kinase</fullName>
        <ecNumber evidence="1">2.7.1.150</ecNumber>
    </recommendedName>
</protein>
<evidence type="ECO:0000256" key="7">
    <source>
        <dbReference type="ARBA" id="ARBA00022833"/>
    </source>
</evidence>
<evidence type="ECO:0000259" key="12">
    <source>
        <dbReference type="PROSITE" id="PS50178"/>
    </source>
</evidence>
<keyword evidence="6 10" id="KW-0418">Kinase</keyword>
<dbReference type="PANTHER" id="PTHR45748">
    <property type="entry name" value="1-PHOSPHATIDYLINOSITOL 3-PHOSPHATE 5-KINASE-RELATED"/>
    <property type="match status" value="1"/>
</dbReference>
<feature type="region of interest" description="Disordered" evidence="11">
    <location>
        <begin position="653"/>
        <end position="674"/>
    </location>
</feature>
<evidence type="ECO:0000256" key="5">
    <source>
        <dbReference type="ARBA" id="ARBA00022771"/>
    </source>
</evidence>
<evidence type="ECO:0000256" key="8">
    <source>
        <dbReference type="ARBA" id="ARBA00022840"/>
    </source>
</evidence>
<dbReference type="InterPro" id="IPR011011">
    <property type="entry name" value="Znf_FYVE_PHD"/>
</dbReference>
<feature type="compositionally biased region" description="Basic and acidic residues" evidence="11">
    <location>
        <begin position="1138"/>
        <end position="1153"/>
    </location>
</feature>
<dbReference type="PROSITE" id="PS51455">
    <property type="entry name" value="PIPK"/>
    <property type="match status" value="1"/>
</dbReference>
<keyword evidence="3" id="KW-0479">Metal-binding</keyword>
<dbReference type="SMART" id="SM00330">
    <property type="entry name" value="PIPKc"/>
    <property type="match status" value="1"/>
</dbReference>
<feature type="domain" description="FYVE-type" evidence="12">
    <location>
        <begin position="85"/>
        <end position="145"/>
    </location>
</feature>
<keyword evidence="2 10" id="KW-0808">Transferase</keyword>
<evidence type="ECO:0000256" key="11">
    <source>
        <dbReference type="SAM" id="MobiDB-lite"/>
    </source>
</evidence>
<dbReference type="Gene3D" id="3.50.7.10">
    <property type="entry name" value="GroEL"/>
    <property type="match status" value="1"/>
</dbReference>
<evidence type="ECO:0000256" key="2">
    <source>
        <dbReference type="ARBA" id="ARBA00022679"/>
    </source>
</evidence>
<organism evidence="14 15">
    <name type="scientific">Dimorphilus gyrociliatus</name>
    <dbReference type="NCBI Taxonomy" id="2664684"/>
    <lineage>
        <taxon>Eukaryota</taxon>
        <taxon>Metazoa</taxon>
        <taxon>Spiralia</taxon>
        <taxon>Lophotrochozoa</taxon>
        <taxon>Annelida</taxon>
        <taxon>Polychaeta</taxon>
        <taxon>Polychaeta incertae sedis</taxon>
        <taxon>Dinophilidae</taxon>
        <taxon>Dimorphilus</taxon>
    </lineage>
</organism>
<evidence type="ECO:0000256" key="9">
    <source>
        <dbReference type="PROSITE-ProRule" id="PRU00091"/>
    </source>
</evidence>
<evidence type="ECO:0000256" key="3">
    <source>
        <dbReference type="ARBA" id="ARBA00022723"/>
    </source>
</evidence>
<dbReference type="Pfam" id="PF01504">
    <property type="entry name" value="PIP5K"/>
    <property type="match status" value="1"/>
</dbReference>
<feature type="region of interest" description="Disordered" evidence="11">
    <location>
        <begin position="28"/>
        <end position="48"/>
    </location>
</feature>
<evidence type="ECO:0000256" key="4">
    <source>
        <dbReference type="ARBA" id="ARBA00022741"/>
    </source>
</evidence>
<evidence type="ECO:0000256" key="1">
    <source>
        <dbReference type="ARBA" id="ARBA00012009"/>
    </source>
</evidence>
<dbReference type="InterPro" id="IPR027484">
    <property type="entry name" value="PInositol-4-P-5-kinase_N"/>
</dbReference>
<keyword evidence="8 10" id="KW-0067">ATP-binding</keyword>
<comment type="caution">
    <text evidence="14">The sequence shown here is derived from an EMBL/GenBank/DDBJ whole genome shotgun (WGS) entry which is preliminary data.</text>
</comment>
<feature type="compositionally biased region" description="Basic and acidic residues" evidence="11">
    <location>
        <begin position="36"/>
        <end position="48"/>
    </location>
</feature>
<feature type="region of interest" description="Disordered" evidence="11">
    <location>
        <begin position="541"/>
        <end position="560"/>
    </location>
</feature>
<dbReference type="Pfam" id="PF01363">
    <property type="entry name" value="FYVE"/>
    <property type="match status" value="1"/>
</dbReference>
<dbReference type="InterPro" id="IPR013083">
    <property type="entry name" value="Znf_RING/FYVE/PHD"/>
</dbReference>
<dbReference type="GO" id="GO:0005524">
    <property type="term" value="F:ATP binding"/>
    <property type="evidence" value="ECO:0007669"/>
    <property type="project" value="UniProtKB-UniRule"/>
</dbReference>
<feature type="region of interest" description="Disordered" evidence="11">
    <location>
        <begin position="1097"/>
        <end position="1159"/>
    </location>
</feature>
<dbReference type="InterPro" id="IPR027409">
    <property type="entry name" value="GroEL-like_apical_dom_sf"/>
</dbReference>
<dbReference type="PANTHER" id="PTHR45748:SF7">
    <property type="entry name" value="1-PHOSPHATIDYLINOSITOL 3-PHOSPHATE 5-KINASE-RELATED"/>
    <property type="match status" value="1"/>
</dbReference>
<dbReference type="InterPro" id="IPR000306">
    <property type="entry name" value="Znf_FYVE"/>
</dbReference>
<feature type="compositionally biased region" description="Polar residues" evidence="11">
    <location>
        <begin position="1121"/>
        <end position="1137"/>
    </location>
</feature>
<evidence type="ECO:0000256" key="10">
    <source>
        <dbReference type="PROSITE-ProRule" id="PRU00781"/>
    </source>
</evidence>
<dbReference type="GO" id="GO:0008270">
    <property type="term" value="F:zinc ion binding"/>
    <property type="evidence" value="ECO:0007669"/>
    <property type="project" value="UniProtKB-KW"/>
</dbReference>
<dbReference type="Gene3D" id="3.30.800.10">
    <property type="entry name" value="Phosphatidylinositol Phosphate Kinase II Beta"/>
    <property type="match status" value="1"/>
</dbReference>
<keyword evidence="15" id="KW-1185">Reference proteome</keyword>
<dbReference type="SUPFAM" id="SSF56104">
    <property type="entry name" value="SAICAR synthase-like"/>
    <property type="match status" value="1"/>
</dbReference>
<dbReference type="InterPro" id="IPR017455">
    <property type="entry name" value="Znf_FYVE-rel"/>
</dbReference>
<name>A0A7I8W1Z2_9ANNE</name>
<dbReference type="EC" id="2.7.1.150" evidence="1"/>
<dbReference type="Gene3D" id="3.30.40.10">
    <property type="entry name" value="Zinc/RING finger domain, C3HC4 (zinc finger)"/>
    <property type="match status" value="1"/>
</dbReference>
<dbReference type="SMART" id="SM00064">
    <property type="entry name" value="FYVE"/>
    <property type="match status" value="1"/>
</dbReference>
<dbReference type="OrthoDB" id="158357at2759"/>
<dbReference type="InterPro" id="IPR002498">
    <property type="entry name" value="PInositol-4-P-4/5-kinase_core"/>
</dbReference>
<dbReference type="CDD" id="cd15725">
    <property type="entry name" value="FYVE_PIKfyve_Fab1"/>
    <property type="match status" value="1"/>
</dbReference>
<keyword evidence="7" id="KW-0862">Zinc</keyword>
<dbReference type="EMBL" id="CAJFCJ010000017">
    <property type="protein sequence ID" value="CAD5122557.1"/>
    <property type="molecule type" value="Genomic_DNA"/>
</dbReference>
<dbReference type="GO" id="GO:0010008">
    <property type="term" value="C:endosome membrane"/>
    <property type="evidence" value="ECO:0007669"/>
    <property type="project" value="TreeGrafter"/>
</dbReference>
<evidence type="ECO:0000259" key="13">
    <source>
        <dbReference type="PROSITE" id="PS51455"/>
    </source>
</evidence>
<keyword evidence="5 9" id="KW-0863">Zinc-finger</keyword>
<dbReference type="InterPro" id="IPR027410">
    <property type="entry name" value="TCP-1-like_intermed_sf"/>
</dbReference>
<accession>A0A7I8W1Z2</accession>
<dbReference type="FunFam" id="3.50.7.10:FF:000007">
    <property type="entry name" value="1-phosphatidylinositol 3-phosphate 5-kinase isoform X1"/>
    <property type="match status" value="1"/>
</dbReference>
<dbReference type="GO" id="GO:0000285">
    <property type="term" value="F:1-phosphatidylinositol-3-phosphate 5-kinase activity"/>
    <property type="evidence" value="ECO:0007669"/>
    <property type="project" value="UniProtKB-EC"/>
</dbReference>
<dbReference type="SUPFAM" id="SSF54849">
    <property type="entry name" value="GroEL-intermediate domain like"/>
    <property type="match status" value="1"/>
</dbReference>
<evidence type="ECO:0000256" key="6">
    <source>
        <dbReference type="ARBA" id="ARBA00022777"/>
    </source>
</evidence>
<keyword evidence="4 10" id="KW-0547">Nucleotide-binding</keyword>
<dbReference type="Pfam" id="PF00118">
    <property type="entry name" value="Cpn60_TCP1"/>
    <property type="match status" value="1"/>
</dbReference>
<reference evidence="14 15" key="1">
    <citation type="submission" date="2020-08" db="EMBL/GenBank/DDBJ databases">
        <authorList>
            <person name="Hejnol A."/>
        </authorList>
    </citation>
    <scope>NUCLEOTIDE SEQUENCE [LARGE SCALE GENOMIC DNA]</scope>
</reference>
<dbReference type="FunFam" id="3.30.810.10:FF:000001">
    <property type="entry name" value="1-phosphatidylinositol 3-phosphate 5-kinase FAB1"/>
    <property type="match status" value="1"/>
</dbReference>
<dbReference type="InterPro" id="IPR044769">
    <property type="entry name" value="PIKfyve_PIPKc"/>
</dbReference>
<dbReference type="Proteomes" id="UP000549394">
    <property type="component" value="Unassembled WGS sequence"/>
</dbReference>
<dbReference type="InterPro" id="IPR027483">
    <property type="entry name" value="PInositol-4-P-4/5-kinase_C_sf"/>
</dbReference>
<evidence type="ECO:0000313" key="14">
    <source>
        <dbReference type="EMBL" id="CAD5122557.1"/>
    </source>
</evidence>
<feature type="domain" description="PIPK" evidence="13">
    <location>
        <begin position="1135"/>
        <end position="1458"/>
    </location>
</feature>
<dbReference type="GO" id="GO:0046854">
    <property type="term" value="P:phosphatidylinositol phosphate biosynthetic process"/>
    <property type="evidence" value="ECO:0007669"/>
    <property type="project" value="TreeGrafter"/>
</dbReference>